<sequence length="61" mass="7162">DETSLAAHEKGLRNQVKKSHPDENQIKERMDLTAAARLVELTTLRMDDVKEKYPYLMDFDR</sequence>
<reference evidence="1 2" key="1">
    <citation type="journal article" date="2020" name="Cell">
        <title>Large-Scale Comparative Analyses of Tick Genomes Elucidate Their Genetic Diversity and Vector Capacities.</title>
        <authorList>
            <consortium name="Tick Genome and Microbiome Consortium (TIGMIC)"/>
            <person name="Jia N."/>
            <person name="Wang J."/>
            <person name="Shi W."/>
            <person name="Du L."/>
            <person name="Sun Y."/>
            <person name="Zhan W."/>
            <person name="Jiang J.F."/>
            <person name="Wang Q."/>
            <person name="Zhang B."/>
            <person name="Ji P."/>
            <person name="Bell-Sakyi L."/>
            <person name="Cui X.M."/>
            <person name="Yuan T.T."/>
            <person name="Jiang B.G."/>
            <person name="Yang W.F."/>
            <person name="Lam T.T."/>
            <person name="Chang Q.C."/>
            <person name="Ding S.J."/>
            <person name="Wang X.J."/>
            <person name="Zhu J.G."/>
            <person name="Ruan X.D."/>
            <person name="Zhao L."/>
            <person name="Wei J.T."/>
            <person name="Ye R.Z."/>
            <person name="Que T.C."/>
            <person name="Du C.H."/>
            <person name="Zhou Y.H."/>
            <person name="Cheng J.X."/>
            <person name="Dai P.F."/>
            <person name="Guo W.B."/>
            <person name="Han X.H."/>
            <person name="Huang E.J."/>
            <person name="Li L.F."/>
            <person name="Wei W."/>
            <person name="Gao Y.C."/>
            <person name="Liu J.Z."/>
            <person name="Shao H.Z."/>
            <person name="Wang X."/>
            <person name="Wang C.C."/>
            <person name="Yang T.C."/>
            <person name="Huo Q.B."/>
            <person name="Li W."/>
            <person name="Chen H.Y."/>
            <person name="Chen S.E."/>
            <person name="Zhou L.G."/>
            <person name="Ni X.B."/>
            <person name="Tian J.H."/>
            <person name="Sheng Y."/>
            <person name="Liu T."/>
            <person name="Pan Y.S."/>
            <person name="Xia L.Y."/>
            <person name="Li J."/>
            <person name="Zhao F."/>
            <person name="Cao W.C."/>
        </authorList>
    </citation>
    <scope>NUCLEOTIDE SEQUENCE [LARGE SCALE GENOMIC DNA]</scope>
    <source>
        <strain evidence="1">Iper-2018</strain>
    </source>
</reference>
<feature type="non-terminal residue" evidence="1">
    <location>
        <position position="1"/>
    </location>
</feature>
<organism evidence="1 2">
    <name type="scientific">Ixodes persulcatus</name>
    <name type="common">Taiga tick</name>
    <dbReference type="NCBI Taxonomy" id="34615"/>
    <lineage>
        <taxon>Eukaryota</taxon>
        <taxon>Metazoa</taxon>
        <taxon>Ecdysozoa</taxon>
        <taxon>Arthropoda</taxon>
        <taxon>Chelicerata</taxon>
        <taxon>Arachnida</taxon>
        <taxon>Acari</taxon>
        <taxon>Parasitiformes</taxon>
        <taxon>Ixodida</taxon>
        <taxon>Ixodoidea</taxon>
        <taxon>Ixodidae</taxon>
        <taxon>Ixodinae</taxon>
        <taxon>Ixodes</taxon>
    </lineage>
</organism>
<gene>
    <name evidence="1" type="ORF">HPB47_003184</name>
</gene>
<comment type="caution">
    <text evidence="1">The sequence shown here is derived from an EMBL/GenBank/DDBJ whole genome shotgun (WGS) entry which is preliminary data.</text>
</comment>
<accession>A0AC60PK80</accession>
<dbReference type="Proteomes" id="UP000805193">
    <property type="component" value="Unassembled WGS sequence"/>
</dbReference>
<keyword evidence="2" id="KW-1185">Reference proteome</keyword>
<proteinExistence type="predicted"/>
<dbReference type="EMBL" id="JABSTQ010010455">
    <property type="protein sequence ID" value="KAG0420907.1"/>
    <property type="molecule type" value="Genomic_DNA"/>
</dbReference>
<evidence type="ECO:0000313" key="2">
    <source>
        <dbReference type="Proteomes" id="UP000805193"/>
    </source>
</evidence>
<protein>
    <submittedName>
        <fullName evidence="1">Uncharacterized protein</fullName>
    </submittedName>
</protein>
<evidence type="ECO:0000313" key="1">
    <source>
        <dbReference type="EMBL" id="KAG0420907.1"/>
    </source>
</evidence>
<name>A0AC60PK80_IXOPE</name>
<feature type="non-terminal residue" evidence="1">
    <location>
        <position position="61"/>
    </location>
</feature>